<keyword evidence="4" id="KW-1185">Reference proteome</keyword>
<reference evidence="4" key="1">
    <citation type="journal article" date="2019" name="Int. J. Syst. Evol. Microbiol.">
        <title>The Global Catalogue of Microorganisms (GCM) 10K type strain sequencing project: providing services to taxonomists for standard genome sequencing and annotation.</title>
        <authorList>
            <consortium name="The Broad Institute Genomics Platform"/>
            <consortium name="The Broad Institute Genome Sequencing Center for Infectious Disease"/>
            <person name="Wu L."/>
            <person name="Ma J."/>
        </authorList>
    </citation>
    <scope>NUCLEOTIDE SEQUENCE [LARGE SCALE GENOMIC DNA]</scope>
    <source>
        <strain evidence="4">JCM 16014</strain>
    </source>
</reference>
<evidence type="ECO:0000313" key="3">
    <source>
        <dbReference type="EMBL" id="GAA2030541.1"/>
    </source>
</evidence>
<comment type="caution">
    <text evidence="3">The sequence shown here is derived from an EMBL/GenBank/DDBJ whole genome shotgun (WGS) entry which is preliminary data.</text>
</comment>
<gene>
    <name evidence="3" type="ORF">GCM10009839_32860</name>
</gene>
<dbReference type="CDD" id="cd00592">
    <property type="entry name" value="HTH_MerR-like"/>
    <property type="match status" value="1"/>
</dbReference>
<dbReference type="SMART" id="SM00422">
    <property type="entry name" value="HTH_MERR"/>
    <property type="match status" value="1"/>
</dbReference>
<organism evidence="3 4">
    <name type="scientific">Catenulispora yoronensis</name>
    <dbReference type="NCBI Taxonomy" id="450799"/>
    <lineage>
        <taxon>Bacteria</taxon>
        <taxon>Bacillati</taxon>
        <taxon>Actinomycetota</taxon>
        <taxon>Actinomycetes</taxon>
        <taxon>Catenulisporales</taxon>
        <taxon>Catenulisporaceae</taxon>
        <taxon>Catenulispora</taxon>
    </lineage>
</organism>
<dbReference type="InterPro" id="IPR009061">
    <property type="entry name" value="DNA-bd_dom_put_sf"/>
</dbReference>
<dbReference type="PANTHER" id="PTHR30204">
    <property type="entry name" value="REDOX-CYCLING DRUG-SENSING TRANSCRIPTIONAL ACTIVATOR SOXR"/>
    <property type="match status" value="1"/>
</dbReference>
<dbReference type="InterPro" id="IPR000551">
    <property type="entry name" value="MerR-type_HTH_dom"/>
</dbReference>
<name>A0ABP5FNE9_9ACTN</name>
<feature type="domain" description="HTH merR-type" evidence="2">
    <location>
        <begin position="8"/>
        <end position="77"/>
    </location>
</feature>
<dbReference type="Proteomes" id="UP001500751">
    <property type="component" value="Unassembled WGS sequence"/>
</dbReference>
<dbReference type="PANTHER" id="PTHR30204:SF93">
    <property type="entry name" value="HTH MERR-TYPE DOMAIN-CONTAINING PROTEIN"/>
    <property type="match status" value="1"/>
</dbReference>
<dbReference type="RefSeq" id="WP_344666469.1">
    <property type="nucleotide sequence ID" value="NZ_BAAAQN010000016.1"/>
</dbReference>
<evidence type="ECO:0000256" key="1">
    <source>
        <dbReference type="ARBA" id="ARBA00023125"/>
    </source>
</evidence>
<proteinExistence type="predicted"/>
<evidence type="ECO:0000313" key="4">
    <source>
        <dbReference type="Proteomes" id="UP001500751"/>
    </source>
</evidence>
<dbReference type="EMBL" id="BAAAQN010000016">
    <property type="protein sequence ID" value="GAA2030541.1"/>
    <property type="molecule type" value="Genomic_DNA"/>
</dbReference>
<dbReference type="Gene3D" id="1.10.1660.10">
    <property type="match status" value="1"/>
</dbReference>
<evidence type="ECO:0000259" key="2">
    <source>
        <dbReference type="PROSITE" id="PS50937"/>
    </source>
</evidence>
<accession>A0ABP5FNE9</accession>
<dbReference type="InterPro" id="IPR047057">
    <property type="entry name" value="MerR_fam"/>
</dbReference>
<dbReference type="PROSITE" id="PS50937">
    <property type="entry name" value="HTH_MERR_2"/>
    <property type="match status" value="1"/>
</dbReference>
<dbReference type="SUPFAM" id="SSF46955">
    <property type="entry name" value="Putative DNA-binding domain"/>
    <property type="match status" value="1"/>
</dbReference>
<keyword evidence="1" id="KW-0238">DNA-binding</keyword>
<dbReference type="PRINTS" id="PR00040">
    <property type="entry name" value="HTHMERR"/>
</dbReference>
<dbReference type="Pfam" id="PF13411">
    <property type="entry name" value="MerR_1"/>
    <property type="match status" value="1"/>
</dbReference>
<sequence>MGVDDDGLLTVGRLAALTGVPARTVRFWSDSGVLPPSDRSTGGYRLYDQNALARLELISTLRDLGIGLAAVEQIVNGQTTLAEALGAHTKALDAEIRLLKLRRSIIGAMARYVDTGKMPQMHKLAKNTAQERQKIIDEFVEEVFAGARVSDESQIIAEWMREMPAELPADPTPEQIQAWIELGELVADEGFRTALREMVLADQHNSKVEFGLDLRPRVLEHAGAAVRDNVPPDGPRAKTILSRILPLDCTPEEKADLCGWLEQITDTRIERYWQLIDLLNDRIPSEPAVPVFTWLLAALRDHG</sequence>
<protein>
    <submittedName>
        <fullName evidence="3">MerR family transcriptional regulator</fullName>
    </submittedName>
</protein>